<sequence length="256" mass="27232">MKRLILKSVCALALMAFCVTGASAQGFLKKLKKAAETVTGTTEAAADTAATAPEDSISTKEFLANLPSYRVVQMIETGENGDTLRNEDGTIRYKYLVYDQNNKACDANTAKKHLASALKSGGAILLKMGVGAAAGALTAKAAGGSKKKAWLGAGIGAAAGLLASAGDIKEIKKQMKLRRGYLKAIEDYQKTFNDEGFPLDANADLSAYEDCEIICKPAAEVQEELLASKEAGKSLPEPSEEEWEKLMKDLEEDEKA</sequence>
<reference evidence="3" key="2">
    <citation type="submission" date="2021-04" db="EMBL/GenBank/DDBJ databases">
        <authorList>
            <person name="Gilroy R."/>
        </authorList>
    </citation>
    <scope>NUCLEOTIDE SEQUENCE</scope>
    <source>
        <strain evidence="3">ChiHjej9B8-1298</strain>
    </source>
</reference>
<dbReference type="AlphaFoldDB" id="A0A9D2J182"/>
<evidence type="ECO:0000256" key="2">
    <source>
        <dbReference type="SAM" id="SignalP"/>
    </source>
</evidence>
<dbReference type="EMBL" id="DXBX01000032">
    <property type="protein sequence ID" value="HIZ32783.1"/>
    <property type="molecule type" value="Genomic_DNA"/>
</dbReference>
<feature type="chain" id="PRO_5039528212" evidence="2">
    <location>
        <begin position="25"/>
        <end position="256"/>
    </location>
</feature>
<dbReference type="Proteomes" id="UP000824028">
    <property type="component" value="Unassembled WGS sequence"/>
</dbReference>
<protein>
    <submittedName>
        <fullName evidence="3">Uncharacterized protein</fullName>
    </submittedName>
</protein>
<evidence type="ECO:0000313" key="3">
    <source>
        <dbReference type="EMBL" id="HIZ32783.1"/>
    </source>
</evidence>
<proteinExistence type="predicted"/>
<name>A0A9D2J182_9BACE</name>
<evidence type="ECO:0000256" key="1">
    <source>
        <dbReference type="SAM" id="MobiDB-lite"/>
    </source>
</evidence>
<comment type="caution">
    <text evidence="3">The sequence shown here is derived from an EMBL/GenBank/DDBJ whole genome shotgun (WGS) entry which is preliminary data.</text>
</comment>
<keyword evidence="2" id="KW-0732">Signal</keyword>
<organism evidence="3 4">
    <name type="scientific">Candidatus Bacteroides merdigallinarum</name>
    <dbReference type="NCBI Taxonomy" id="2838473"/>
    <lineage>
        <taxon>Bacteria</taxon>
        <taxon>Pseudomonadati</taxon>
        <taxon>Bacteroidota</taxon>
        <taxon>Bacteroidia</taxon>
        <taxon>Bacteroidales</taxon>
        <taxon>Bacteroidaceae</taxon>
        <taxon>Bacteroides</taxon>
    </lineage>
</organism>
<feature type="region of interest" description="Disordered" evidence="1">
    <location>
        <begin position="227"/>
        <end position="256"/>
    </location>
</feature>
<evidence type="ECO:0000313" key="4">
    <source>
        <dbReference type="Proteomes" id="UP000824028"/>
    </source>
</evidence>
<reference evidence="3" key="1">
    <citation type="journal article" date="2021" name="PeerJ">
        <title>Extensive microbial diversity within the chicken gut microbiome revealed by metagenomics and culture.</title>
        <authorList>
            <person name="Gilroy R."/>
            <person name="Ravi A."/>
            <person name="Getino M."/>
            <person name="Pursley I."/>
            <person name="Horton D.L."/>
            <person name="Alikhan N.F."/>
            <person name="Baker D."/>
            <person name="Gharbi K."/>
            <person name="Hall N."/>
            <person name="Watson M."/>
            <person name="Adriaenssens E.M."/>
            <person name="Foster-Nyarko E."/>
            <person name="Jarju S."/>
            <person name="Secka A."/>
            <person name="Antonio M."/>
            <person name="Oren A."/>
            <person name="Chaudhuri R.R."/>
            <person name="La Ragione R."/>
            <person name="Hildebrand F."/>
            <person name="Pallen M.J."/>
        </authorList>
    </citation>
    <scope>NUCLEOTIDE SEQUENCE</scope>
    <source>
        <strain evidence="3">ChiHjej9B8-1298</strain>
    </source>
</reference>
<accession>A0A9D2J182</accession>
<feature type="signal peptide" evidence="2">
    <location>
        <begin position="1"/>
        <end position="24"/>
    </location>
</feature>
<feature type="compositionally biased region" description="Basic and acidic residues" evidence="1">
    <location>
        <begin position="244"/>
        <end position="256"/>
    </location>
</feature>
<gene>
    <name evidence="3" type="ORF">H9814_04435</name>
</gene>